<proteinExistence type="predicted"/>
<feature type="compositionally biased region" description="Basic and acidic residues" evidence="3">
    <location>
        <begin position="1"/>
        <end position="13"/>
    </location>
</feature>
<gene>
    <name evidence="5" type="ORF">FM125_11620</name>
</gene>
<dbReference type="Gene3D" id="1.10.1660.10">
    <property type="match status" value="1"/>
</dbReference>
<keyword evidence="2" id="KW-0175">Coiled coil</keyword>
<dbReference type="SMART" id="SM00422">
    <property type="entry name" value="HTH_MERR"/>
    <property type="match status" value="1"/>
</dbReference>
<evidence type="ECO:0000256" key="1">
    <source>
        <dbReference type="ARBA" id="ARBA00023125"/>
    </source>
</evidence>
<dbReference type="GO" id="GO:0003700">
    <property type="term" value="F:DNA-binding transcription factor activity"/>
    <property type="evidence" value="ECO:0007669"/>
    <property type="project" value="InterPro"/>
</dbReference>
<keyword evidence="1" id="KW-0238">DNA-binding</keyword>
<dbReference type="InterPro" id="IPR000551">
    <property type="entry name" value="MerR-type_HTH_dom"/>
</dbReference>
<accession>A0A1R4JZL7</accession>
<sequence length="195" mass="21601">MSAADRDDARDRTASAARAAAHRGADWTAPVFVISAAAEMTDMHPQTLRQYDRLGLVVPQRQGGRQRRYSRADVDRLRTVQALSREGVSLEGIRRIVDLQREVEQLQDTVADLAGQVDRLHQASRLARVFTVGAGGDVSTRYGDSETRTRERRTGRTAVPAPTTGTPRQRGAVVRALPTGYSRTRRVLTWTPPQD</sequence>
<evidence type="ECO:0000256" key="3">
    <source>
        <dbReference type="SAM" id="MobiDB-lite"/>
    </source>
</evidence>
<feature type="compositionally biased region" description="Basic and acidic residues" evidence="3">
    <location>
        <begin position="143"/>
        <end position="154"/>
    </location>
</feature>
<name>A0A1R4JZL7_9MICC</name>
<dbReference type="InterPro" id="IPR009061">
    <property type="entry name" value="DNA-bd_dom_put_sf"/>
</dbReference>
<evidence type="ECO:0000259" key="4">
    <source>
        <dbReference type="PROSITE" id="PS50937"/>
    </source>
</evidence>
<evidence type="ECO:0000313" key="5">
    <source>
        <dbReference type="EMBL" id="SJN37476.1"/>
    </source>
</evidence>
<dbReference type="InterPro" id="IPR047057">
    <property type="entry name" value="MerR_fam"/>
</dbReference>
<feature type="coiled-coil region" evidence="2">
    <location>
        <begin position="96"/>
        <end position="123"/>
    </location>
</feature>
<reference evidence="5 6" key="1">
    <citation type="submission" date="2017-02" db="EMBL/GenBank/DDBJ databases">
        <authorList>
            <person name="Peterson S.W."/>
        </authorList>
    </citation>
    <scope>NUCLEOTIDE SEQUENCE [LARGE SCALE GENOMIC DNA]</scope>
    <source>
        <strain evidence="5 6">2B3F</strain>
    </source>
</reference>
<dbReference type="SUPFAM" id="SSF46955">
    <property type="entry name" value="Putative DNA-binding domain"/>
    <property type="match status" value="1"/>
</dbReference>
<dbReference type="PROSITE" id="PS50937">
    <property type="entry name" value="HTH_MERR_2"/>
    <property type="match status" value="1"/>
</dbReference>
<dbReference type="PANTHER" id="PTHR30204">
    <property type="entry name" value="REDOX-CYCLING DRUG-SENSING TRANSCRIPTIONAL ACTIVATOR SOXR"/>
    <property type="match status" value="1"/>
</dbReference>
<dbReference type="GO" id="GO:0003677">
    <property type="term" value="F:DNA binding"/>
    <property type="evidence" value="ECO:0007669"/>
    <property type="project" value="UniProtKB-KW"/>
</dbReference>
<dbReference type="NCBIfam" id="NF047375">
    <property type="entry name" value="HeatShock_HspR"/>
    <property type="match status" value="1"/>
</dbReference>
<dbReference type="PRINTS" id="PR00040">
    <property type="entry name" value="HTHMERR"/>
</dbReference>
<dbReference type="Pfam" id="PF13411">
    <property type="entry name" value="MerR_1"/>
    <property type="match status" value="1"/>
</dbReference>
<evidence type="ECO:0000313" key="6">
    <source>
        <dbReference type="Proteomes" id="UP000196230"/>
    </source>
</evidence>
<feature type="region of interest" description="Disordered" evidence="3">
    <location>
        <begin position="1"/>
        <end position="20"/>
    </location>
</feature>
<feature type="domain" description="HTH merR-type" evidence="4">
    <location>
        <begin position="31"/>
        <end position="99"/>
    </location>
</feature>
<dbReference type="EMBL" id="FUKP01000073">
    <property type="protein sequence ID" value="SJN37476.1"/>
    <property type="molecule type" value="Genomic_DNA"/>
</dbReference>
<dbReference type="AlphaFoldDB" id="A0A1R4JZL7"/>
<feature type="region of interest" description="Disordered" evidence="3">
    <location>
        <begin position="138"/>
        <end position="168"/>
    </location>
</feature>
<dbReference type="Proteomes" id="UP000196230">
    <property type="component" value="Unassembled WGS sequence"/>
</dbReference>
<dbReference type="PANTHER" id="PTHR30204:SF58">
    <property type="entry name" value="HTH-TYPE TRANSCRIPTIONAL REGULATOR YFMP"/>
    <property type="match status" value="1"/>
</dbReference>
<evidence type="ECO:0000256" key="2">
    <source>
        <dbReference type="SAM" id="Coils"/>
    </source>
</evidence>
<protein>
    <submittedName>
        <fullName evidence="5">HspR, transcriptional repressor of DnaK operon</fullName>
    </submittedName>
</protein>
<organism evidence="5 6">
    <name type="scientific">Micrococcus lylae</name>
    <dbReference type="NCBI Taxonomy" id="1273"/>
    <lineage>
        <taxon>Bacteria</taxon>
        <taxon>Bacillati</taxon>
        <taxon>Actinomycetota</taxon>
        <taxon>Actinomycetes</taxon>
        <taxon>Micrococcales</taxon>
        <taxon>Micrococcaceae</taxon>
        <taxon>Micrococcus</taxon>
    </lineage>
</organism>
<dbReference type="RefSeq" id="WP_067189631.1">
    <property type="nucleotide sequence ID" value="NZ_FUKP01000073.1"/>
</dbReference>